<dbReference type="InterPro" id="IPR029787">
    <property type="entry name" value="Nucleotide_cyclase"/>
</dbReference>
<dbReference type="OrthoDB" id="3278016at2"/>
<dbReference type="Proteomes" id="UP000011863">
    <property type="component" value="Chromosome"/>
</dbReference>
<organism evidence="3 4">
    <name type="scientific">Ilumatobacter coccineus (strain NBRC 103263 / KCTC 29153 / YM16-304)</name>
    <dbReference type="NCBI Taxonomy" id="1313172"/>
    <lineage>
        <taxon>Bacteria</taxon>
        <taxon>Bacillati</taxon>
        <taxon>Actinomycetota</taxon>
        <taxon>Acidimicrobiia</taxon>
        <taxon>Acidimicrobiales</taxon>
        <taxon>Ilumatobacteraceae</taxon>
        <taxon>Ilumatobacter</taxon>
    </lineage>
</organism>
<dbReference type="NCBIfam" id="TIGR00254">
    <property type="entry name" value="GGDEF"/>
    <property type="match status" value="1"/>
</dbReference>
<dbReference type="SUPFAM" id="SSF55781">
    <property type="entry name" value="GAF domain-like"/>
    <property type="match status" value="1"/>
</dbReference>
<keyword evidence="4" id="KW-1185">Reference proteome</keyword>
<gene>
    <name evidence="3" type="ORF">YM304_15720</name>
</gene>
<dbReference type="KEGG" id="aym:YM304_15720"/>
<dbReference type="SMART" id="SM00052">
    <property type="entry name" value="EAL"/>
    <property type="match status" value="1"/>
</dbReference>
<evidence type="ECO:0000259" key="2">
    <source>
        <dbReference type="PROSITE" id="PS50887"/>
    </source>
</evidence>
<accession>A0A6C7ECZ8</accession>
<dbReference type="SUPFAM" id="SSF55073">
    <property type="entry name" value="Nucleotide cyclase"/>
    <property type="match status" value="1"/>
</dbReference>
<dbReference type="InterPro" id="IPR001633">
    <property type="entry name" value="EAL_dom"/>
</dbReference>
<dbReference type="PANTHER" id="PTHR33121:SF70">
    <property type="entry name" value="SIGNALING PROTEIN YKOW"/>
    <property type="match status" value="1"/>
</dbReference>
<dbReference type="PROSITE" id="PS50887">
    <property type="entry name" value="GGDEF"/>
    <property type="match status" value="1"/>
</dbReference>
<dbReference type="SMART" id="SM00267">
    <property type="entry name" value="GGDEF"/>
    <property type="match status" value="1"/>
</dbReference>
<dbReference type="Pfam" id="PF00563">
    <property type="entry name" value="EAL"/>
    <property type="match status" value="1"/>
</dbReference>
<reference evidence="3 4" key="1">
    <citation type="journal article" date="2013" name="Int. J. Syst. Evol. Microbiol.">
        <title>Ilumatobacter nonamiense sp. nov. and Ilumatobacter coccineum sp. nov., isolated from seashore sand.</title>
        <authorList>
            <person name="Matsumoto A."/>
            <person name="Kasai H."/>
            <person name="Matsuo Y."/>
            <person name="Shizuri Y."/>
            <person name="Ichikawa N."/>
            <person name="Fujita N."/>
            <person name="Omura S."/>
            <person name="Takahashi Y."/>
        </authorList>
    </citation>
    <scope>NUCLEOTIDE SEQUENCE [LARGE SCALE GENOMIC DNA]</scope>
    <source>
        <strain evidence="4">NBRC 103263 / KCTC 29153 / YM16-304</strain>
    </source>
</reference>
<dbReference type="InterPro" id="IPR050706">
    <property type="entry name" value="Cyclic-di-GMP_PDE-like"/>
</dbReference>
<dbReference type="GO" id="GO:0071111">
    <property type="term" value="F:cyclic-guanylate-specific phosphodiesterase activity"/>
    <property type="evidence" value="ECO:0007669"/>
    <property type="project" value="InterPro"/>
</dbReference>
<dbReference type="Gene3D" id="3.30.70.270">
    <property type="match status" value="1"/>
</dbReference>
<dbReference type="CDD" id="cd01949">
    <property type="entry name" value="GGDEF"/>
    <property type="match status" value="1"/>
</dbReference>
<feature type="domain" description="EAL" evidence="1">
    <location>
        <begin position="338"/>
        <end position="591"/>
    </location>
</feature>
<dbReference type="PANTHER" id="PTHR33121">
    <property type="entry name" value="CYCLIC DI-GMP PHOSPHODIESTERASE PDEF"/>
    <property type="match status" value="1"/>
</dbReference>
<name>A0A6C7ECZ8_ILUCY</name>
<dbReference type="InterPro" id="IPR029016">
    <property type="entry name" value="GAF-like_dom_sf"/>
</dbReference>
<dbReference type="RefSeq" id="WP_015441133.1">
    <property type="nucleotide sequence ID" value="NC_020520.1"/>
</dbReference>
<dbReference type="InterPro" id="IPR043128">
    <property type="entry name" value="Rev_trsase/Diguanyl_cyclase"/>
</dbReference>
<dbReference type="InterPro" id="IPR000160">
    <property type="entry name" value="GGDEF_dom"/>
</dbReference>
<dbReference type="PROSITE" id="PS50883">
    <property type="entry name" value="EAL"/>
    <property type="match status" value="1"/>
</dbReference>
<evidence type="ECO:0000313" key="4">
    <source>
        <dbReference type="Proteomes" id="UP000011863"/>
    </source>
</evidence>
<dbReference type="CDD" id="cd01948">
    <property type="entry name" value="EAL"/>
    <property type="match status" value="1"/>
</dbReference>
<dbReference type="AlphaFoldDB" id="A0A6C7ECZ8"/>
<dbReference type="Gene3D" id="3.20.20.450">
    <property type="entry name" value="EAL domain"/>
    <property type="match status" value="1"/>
</dbReference>
<dbReference type="Gene3D" id="3.30.450.40">
    <property type="match status" value="1"/>
</dbReference>
<dbReference type="EMBL" id="AP012057">
    <property type="protein sequence ID" value="BAN01886.1"/>
    <property type="molecule type" value="Genomic_DNA"/>
</dbReference>
<sequence length="741" mass="80799">MNTPIRERMSKTTLDVLTPLIDCATERAGWIQCVEIAHDLLDVDIVVAIEFTQHERAVVRAGIGFEVLTPGLVIPIAPDSQAAYAHRQGGICVSGDLPTETRFTPSGFLVREGIRSSVSITVDLPDDQVAMIGVHSRRLDHFDDADVDALRSLIAVFGSALARLRRSDELALSAIYDPLTRLMNRATIMRHLDESLESGSPVAVLLIDLDGFKTVNDLYGHGAGDQALKTIAKRFERCMGARGKLGRIGGDEFLAIVHDSDGETLAGQLIGHAEELMAVQDSTVQLSASIGVARRRVGDDATGLLERADRLMYTAKSHGRGQAHNDVIVDPRPVSLAPARRSDDPVPTLDDVEEAIAGLTIVVQPVVDARTKRVRAVEALTRGPDGHLLESPDRLFAAATTFSRLGDLELASKRLAFDLELDPGVDLYLNVEPMLPASESWMAQLRQAWHASDQRASITVEIAERSVLQSPGRLLAAVDACRSLGWKIALDDVGGRSENLAALRWIDPDVVKIDMGLVGNDNPAHAAHVVASVSAFRSADRRRDVTIIAEGVETIEHTRAADVLGADLLQGHLFARPTSPDRLDIDAVEQWGATLPQPQRVDGDRTATKDELVRLSRQVEASAQSSDCVLLASVQHRDHVTERTRRQYEGIARRCGFVGMIGHRLSELDDVQLRGVRLADIDAHDPMARSWQVIALSPDGSIGLLATELDTDDGDDRRFSYEIITRPSEVEAAARNLLRHF</sequence>
<evidence type="ECO:0008006" key="5">
    <source>
        <dbReference type="Google" id="ProtNLM"/>
    </source>
</evidence>
<feature type="domain" description="GGDEF" evidence="2">
    <location>
        <begin position="200"/>
        <end position="328"/>
    </location>
</feature>
<dbReference type="InterPro" id="IPR035919">
    <property type="entry name" value="EAL_sf"/>
</dbReference>
<evidence type="ECO:0000259" key="1">
    <source>
        <dbReference type="PROSITE" id="PS50883"/>
    </source>
</evidence>
<dbReference type="SUPFAM" id="SSF141868">
    <property type="entry name" value="EAL domain-like"/>
    <property type="match status" value="1"/>
</dbReference>
<protein>
    <recommendedName>
        <fullName evidence="5">GGDEF domain-containing protein</fullName>
    </recommendedName>
</protein>
<dbReference type="Pfam" id="PF00990">
    <property type="entry name" value="GGDEF"/>
    <property type="match status" value="1"/>
</dbReference>
<evidence type="ECO:0000313" key="3">
    <source>
        <dbReference type="EMBL" id="BAN01886.1"/>
    </source>
</evidence>
<proteinExistence type="predicted"/>